<proteinExistence type="predicted"/>
<comment type="caution">
    <text evidence="1">The sequence shown here is derived from an EMBL/GenBank/DDBJ whole genome shotgun (WGS) entry which is preliminary data.</text>
</comment>
<dbReference type="Proteomes" id="UP000036471">
    <property type="component" value="Unassembled WGS sequence"/>
</dbReference>
<name>A0ABR5GMR2_9HYPH</name>
<feature type="non-terminal residue" evidence="1">
    <location>
        <position position="33"/>
    </location>
</feature>
<organism evidence="1 2">
    <name type="scientific">Methylobacterium indicum</name>
    <dbReference type="NCBI Taxonomy" id="1775910"/>
    <lineage>
        <taxon>Bacteria</taxon>
        <taxon>Pseudomonadati</taxon>
        <taxon>Pseudomonadota</taxon>
        <taxon>Alphaproteobacteria</taxon>
        <taxon>Hyphomicrobiales</taxon>
        <taxon>Methylobacteriaceae</taxon>
        <taxon>Methylobacterium</taxon>
    </lineage>
</organism>
<evidence type="ECO:0000313" key="1">
    <source>
        <dbReference type="EMBL" id="KMO09834.1"/>
    </source>
</evidence>
<protein>
    <submittedName>
        <fullName evidence="1">Twitching motility protein PilT</fullName>
    </submittedName>
</protein>
<reference evidence="1 2" key="1">
    <citation type="submission" date="2014-11" db="EMBL/GenBank/DDBJ databases">
        <title>Comparative genomics of Methylobacterium species.</title>
        <authorList>
            <person name="Chaudhry V."/>
            <person name="Patil P.B."/>
        </authorList>
    </citation>
    <scope>NUCLEOTIDE SEQUENCE [LARGE SCALE GENOMIC DNA]</scope>
    <source>
        <strain evidence="1 2">SE3.6</strain>
    </source>
</reference>
<dbReference type="Gene3D" id="3.40.50.1010">
    <property type="entry name" value="5'-nuclease"/>
    <property type="match status" value="1"/>
</dbReference>
<evidence type="ECO:0000313" key="2">
    <source>
        <dbReference type="Proteomes" id="UP000036471"/>
    </source>
</evidence>
<dbReference type="EMBL" id="JTHG01000528">
    <property type="protein sequence ID" value="KMO09834.1"/>
    <property type="molecule type" value="Genomic_DNA"/>
</dbReference>
<keyword evidence="2" id="KW-1185">Reference proteome</keyword>
<gene>
    <name evidence="1" type="ORF">QR79_31825</name>
</gene>
<accession>A0ABR5GMR2</accession>
<sequence>MSAFVLDASALLALLLDEPGADRVKAVLDGAAM</sequence>